<feature type="compositionally biased region" description="Basic and acidic residues" evidence="1">
    <location>
        <begin position="310"/>
        <end position="331"/>
    </location>
</feature>
<dbReference type="OrthoDB" id="2573159at2759"/>
<keyword evidence="3" id="KW-1185">Reference proteome</keyword>
<gene>
    <name evidence="2" type="ordered locus">CNB02365</name>
</gene>
<dbReference type="VEuPathDB" id="FungiDB:CNB02365"/>
<dbReference type="AlphaFoldDB" id="A0A0S2LI52"/>
<feature type="region of interest" description="Disordered" evidence="1">
    <location>
        <begin position="300"/>
        <end position="343"/>
    </location>
</feature>
<dbReference type="InParanoid" id="A0A0S2LI52"/>
<feature type="compositionally biased region" description="Basic and acidic residues" evidence="1">
    <location>
        <begin position="249"/>
        <end position="263"/>
    </location>
</feature>
<dbReference type="EMBL" id="AE017342">
    <property type="protein sequence ID" value="ALO60388.1"/>
    <property type="molecule type" value="Genomic_DNA"/>
</dbReference>
<proteinExistence type="predicted"/>
<reference evidence="2 3" key="1">
    <citation type="journal article" date="2005" name="Science">
        <title>The genome of the basidiomycetous yeast and human pathogen Cryptococcus neoformans.</title>
        <authorList>
            <person name="Loftus B.J."/>
            <person name="Fung E."/>
            <person name="Roncaglia P."/>
            <person name="Rowley D."/>
            <person name="Amedeo P."/>
            <person name="Bruno D."/>
            <person name="Vamathevan J."/>
            <person name="Miranda M."/>
            <person name="Anderson I.J."/>
            <person name="Fraser J.A."/>
            <person name="Allen J.E."/>
            <person name="Bosdet I.E."/>
            <person name="Brent M.R."/>
            <person name="Chiu R."/>
            <person name="Doering T.L."/>
            <person name="Donlin M.J."/>
            <person name="D'Souza C.A."/>
            <person name="Fox D.S."/>
            <person name="Grinberg V."/>
            <person name="Fu J."/>
            <person name="Fukushima M."/>
            <person name="Haas B.J."/>
            <person name="Huang J.C."/>
            <person name="Janbon G."/>
            <person name="Jones S.J."/>
            <person name="Koo H.L."/>
            <person name="Krzywinski M.I."/>
            <person name="Kwon-Chung J.K."/>
            <person name="Lengeler K.B."/>
            <person name="Maiti R."/>
            <person name="Marra M.A."/>
            <person name="Marra R.E."/>
            <person name="Mathewson C.A."/>
            <person name="Mitchell T.G."/>
            <person name="Pertea M."/>
            <person name="Riggs F.R."/>
            <person name="Salzberg S.L."/>
            <person name="Schein J.E."/>
            <person name="Shvartsbeyn A."/>
            <person name="Shin H."/>
            <person name="Shumway M."/>
            <person name="Specht C.A."/>
            <person name="Suh B.B."/>
            <person name="Tenney A."/>
            <person name="Utterback T.R."/>
            <person name="Wickes B.L."/>
            <person name="Wortman J.R."/>
            <person name="Wye N.H."/>
            <person name="Kronstad J.W."/>
            <person name="Lodge J.K."/>
            <person name="Heitman J."/>
            <person name="Davis R.W."/>
            <person name="Fraser C.M."/>
            <person name="Hyman R.W."/>
        </authorList>
    </citation>
    <scope>NUCLEOTIDE SEQUENCE [LARGE SCALE GENOMIC DNA]</scope>
    <source>
        <strain evidence="3">JEC21 / ATCC MYA-565</strain>
    </source>
</reference>
<dbReference type="KEGG" id="cne:CNB02365"/>
<protein>
    <submittedName>
        <fullName evidence="2">Uncharacterized protein</fullName>
    </submittedName>
</protein>
<dbReference type="PaxDb" id="214684-A0A0S2LI52"/>
<evidence type="ECO:0000256" key="1">
    <source>
        <dbReference type="SAM" id="MobiDB-lite"/>
    </source>
</evidence>
<organism evidence="2 3">
    <name type="scientific">Cryptococcus deneoformans (strain JEC21 / ATCC MYA-565)</name>
    <name type="common">Cryptococcus neoformans var. neoformans serotype D</name>
    <dbReference type="NCBI Taxonomy" id="214684"/>
    <lineage>
        <taxon>Eukaryota</taxon>
        <taxon>Fungi</taxon>
        <taxon>Dikarya</taxon>
        <taxon>Basidiomycota</taxon>
        <taxon>Agaricomycotina</taxon>
        <taxon>Tremellomycetes</taxon>
        <taxon>Tremellales</taxon>
        <taxon>Cryptococcaceae</taxon>
        <taxon>Cryptococcus</taxon>
        <taxon>Cryptococcus neoformans species complex</taxon>
    </lineage>
</organism>
<evidence type="ECO:0000313" key="2">
    <source>
        <dbReference type="EMBL" id="ALO60388.1"/>
    </source>
</evidence>
<name>A0A0S2LI52_CRYD1</name>
<dbReference type="RefSeq" id="XP_024514211.1">
    <property type="nucleotide sequence ID" value="XM_024658499.1"/>
</dbReference>
<dbReference type="Proteomes" id="UP000002149">
    <property type="component" value="Chromosome 2"/>
</dbReference>
<feature type="region of interest" description="Disordered" evidence="1">
    <location>
        <begin position="249"/>
        <end position="269"/>
    </location>
</feature>
<evidence type="ECO:0000313" key="3">
    <source>
        <dbReference type="Proteomes" id="UP000002149"/>
    </source>
</evidence>
<accession>A0A0S2LI52</accession>
<dbReference type="GeneID" id="36392733"/>
<sequence length="343" mass="39206">MRLQFFPLRQSSVQPGLHTHHYSDTGVFDNLGTIYFTMLSQYFDPFILTQEYVASAEDACPTLVSEDPPAILSIPPTPDISNATLTSGLRDMDKSLSSLYEPQDPNKLPDSAVFTSTMDPQYLILDSPPRKYPTESWKLSPDEELRKAYGRIRGSLWSNKPIDSDESELEPLDPSHYEPMTPEEAAAAPAWKQNDKDEFEIVLGEFPIPRAVKACGGKSKPWKRLPVTDDDIKKQNKWLEKKRKLKYRQEEKSKMGKAMERSKGKLKTAESNNQKVVVFERPLHTGAYQDEIRVVRLQWKPKPHPSSLRLKMEEEKKRAHHAEGRQERDDSGLSMNCCDLTLT</sequence>